<sequence>MYTPQKCSTQNSLNFNELLARPVNYLPIMVHIPKSELWFSFREPSAKMKGNKNKRSKGTGITVKEVDNTTRTHLVHSGLTNPFQFVCIDTIQDMWFREVSKIMDRIDFIGVRA</sequence>
<reference evidence="1 2" key="1">
    <citation type="submission" date="2016-08" db="EMBL/GenBank/DDBJ databases">
        <authorList>
            <person name="Seilhamer J.J."/>
        </authorList>
    </citation>
    <scope>NUCLEOTIDE SEQUENCE [LARGE SCALE GENOMIC DNA]</scope>
    <source>
        <strain evidence="1 2">KCTC 42603</strain>
    </source>
</reference>
<name>A0A1E7ZF65_9ALTE</name>
<proteinExistence type="predicted"/>
<evidence type="ECO:0000313" key="1">
    <source>
        <dbReference type="EMBL" id="OFC72136.1"/>
    </source>
</evidence>
<dbReference type="AlphaFoldDB" id="A0A1E7ZF65"/>
<gene>
    <name evidence="1" type="ORF">BFC18_05400</name>
</gene>
<organism evidence="1 2">
    <name type="scientific">Alteromonas confluentis</name>
    <dbReference type="NCBI Taxonomy" id="1656094"/>
    <lineage>
        <taxon>Bacteria</taxon>
        <taxon>Pseudomonadati</taxon>
        <taxon>Pseudomonadota</taxon>
        <taxon>Gammaproteobacteria</taxon>
        <taxon>Alteromonadales</taxon>
        <taxon>Alteromonadaceae</taxon>
        <taxon>Alteromonas/Salinimonas group</taxon>
        <taxon>Alteromonas</taxon>
    </lineage>
</organism>
<accession>A0A1E7ZF65</accession>
<comment type="caution">
    <text evidence="1">The sequence shown here is derived from an EMBL/GenBank/DDBJ whole genome shotgun (WGS) entry which is preliminary data.</text>
</comment>
<dbReference type="Proteomes" id="UP000175691">
    <property type="component" value="Unassembled WGS sequence"/>
</dbReference>
<protein>
    <submittedName>
        <fullName evidence="1">Uncharacterized protein</fullName>
    </submittedName>
</protein>
<keyword evidence="2" id="KW-1185">Reference proteome</keyword>
<evidence type="ECO:0000313" key="2">
    <source>
        <dbReference type="Proteomes" id="UP000175691"/>
    </source>
</evidence>
<dbReference type="EMBL" id="MDHN01000008">
    <property type="protein sequence ID" value="OFC72136.1"/>
    <property type="molecule type" value="Genomic_DNA"/>
</dbReference>
<dbReference type="STRING" id="1656094.BFC18_05400"/>